<evidence type="ECO:0000313" key="1">
    <source>
        <dbReference type="EMBL" id="CAH2273985.1"/>
    </source>
</evidence>
<protein>
    <submittedName>
        <fullName evidence="1">Uncharacterized protein</fullName>
    </submittedName>
</protein>
<dbReference type="Proteomes" id="UP001295444">
    <property type="component" value="Chromosome 03"/>
</dbReference>
<keyword evidence="2" id="KW-1185">Reference proteome</keyword>
<reference evidence="1" key="1">
    <citation type="submission" date="2022-03" db="EMBL/GenBank/DDBJ databases">
        <authorList>
            <person name="Alioto T."/>
            <person name="Alioto T."/>
            <person name="Gomez Garrido J."/>
        </authorList>
    </citation>
    <scope>NUCLEOTIDE SEQUENCE</scope>
</reference>
<gene>
    <name evidence="1" type="ORF">PECUL_23A021717</name>
</gene>
<name>A0AAD1VUM4_PELCU</name>
<dbReference type="AlphaFoldDB" id="A0AAD1VUM4"/>
<dbReference type="EMBL" id="OW240914">
    <property type="protein sequence ID" value="CAH2273985.1"/>
    <property type="molecule type" value="Genomic_DNA"/>
</dbReference>
<organism evidence="1 2">
    <name type="scientific">Pelobates cultripes</name>
    <name type="common">Western spadefoot toad</name>
    <dbReference type="NCBI Taxonomy" id="61616"/>
    <lineage>
        <taxon>Eukaryota</taxon>
        <taxon>Metazoa</taxon>
        <taxon>Chordata</taxon>
        <taxon>Craniata</taxon>
        <taxon>Vertebrata</taxon>
        <taxon>Euteleostomi</taxon>
        <taxon>Amphibia</taxon>
        <taxon>Batrachia</taxon>
        <taxon>Anura</taxon>
        <taxon>Pelobatoidea</taxon>
        <taxon>Pelobatidae</taxon>
        <taxon>Pelobates</taxon>
    </lineage>
</organism>
<proteinExistence type="predicted"/>
<evidence type="ECO:0000313" key="2">
    <source>
        <dbReference type="Proteomes" id="UP001295444"/>
    </source>
</evidence>
<accession>A0AAD1VUM4</accession>
<sequence length="190" mass="22438">MSQWERESGKTLPPHKWLSLVNALTGHTACYSHVEAHRKLMYRWYLTPDRLNKIYPNTSDRCLRCQTQRGTMLHTWWGCYLIQPLWLEVIRLLSKVGINLPQEFEACLWLDLPTSWRKQEKALATQVILAARALIAINWKSTNCLSETNLMDKIRLYYVYNISSAITASQKYKISQNWEPWCSQYQFQPP</sequence>